<dbReference type="Proteomes" id="UP000000304">
    <property type="component" value="Chromosome 3R"/>
</dbReference>
<proteinExistence type="predicted"/>
<name>B4QVW9_DROSI</name>
<accession>B4QVW9</accession>
<dbReference type="AlphaFoldDB" id="B4QVW9"/>
<sequence>MDWQANNVGRSALGCGSAISCRLCGLSRSAQLLPACPATDGCGCTSSGTGAPPTAPPSCNITDKNTANNKKCNVS</sequence>
<dbReference type="HOGENOM" id="CLU_2673757_0_0_1"/>
<dbReference type="OMA" id="CGSAISC"/>
<dbReference type="EMBL" id="CM000364">
    <property type="protein sequence ID" value="EDX13549.1"/>
    <property type="molecule type" value="Genomic_DNA"/>
</dbReference>
<evidence type="ECO:0000313" key="2">
    <source>
        <dbReference type="Proteomes" id="UP000000304"/>
    </source>
</evidence>
<organism evidence="1 2">
    <name type="scientific">Drosophila simulans</name>
    <name type="common">Fruit fly</name>
    <dbReference type="NCBI Taxonomy" id="7240"/>
    <lineage>
        <taxon>Eukaryota</taxon>
        <taxon>Metazoa</taxon>
        <taxon>Ecdysozoa</taxon>
        <taxon>Arthropoda</taxon>
        <taxon>Hexapoda</taxon>
        <taxon>Insecta</taxon>
        <taxon>Pterygota</taxon>
        <taxon>Neoptera</taxon>
        <taxon>Endopterygota</taxon>
        <taxon>Diptera</taxon>
        <taxon>Brachycera</taxon>
        <taxon>Muscomorpha</taxon>
        <taxon>Ephydroidea</taxon>
        <taxon>Drosophilidae</taxon>
        <taxon>Drosophila</taxon>
        <taxon>Sophophora</taxon>
    </lineage>
</organism>
<protein>
    <submittedName>
        <fullName evidence="1">GD18655</fullName>
    </submittedName>
</protein>
<keyword evidence="2" id="KW-1185">Reference proteome</keyword>
<evidence type="ECO:0000313" key="1">
    <source>
        <dbReference type="EMBL" id="EDX13549.1"/>
    </source>
</evidence>
<reference evidence="1 2" key="1">
    <citation type="journal article" date="2007" name="Nature">
        <title>Evolution of genes and genomes on the Drosophila phylogeny.</title>
        <authorList>
            <consortium name="Drosophila 12 Genomes Consortium"/>
            <person name="Clark A.G."/>
            <person name="Eisen M.B."/>
            <person name="Smith D.R."/>
            <person name="Bergman C.M."/>
            <person name="Oliver B."/>
            <person name="Markow T.A."/>
            <person name="Kaufman T.C."/>
            <person name="Kellis M."/>
            <person name="Gelbart W."/>
            <person name="Iyer V.N."/>
            <person name="Pollard D.A."/>
            <person name="Sackton T.B."/>
            <person name="Larracuente A.M."/>
            <person name="Singh N.D."/>
            <person name="Abad J.P."/>
            <person name="Abt D.N."/>
            <person name="Adryan B."/>
            <person name="Aguade M."/>
            <person name="Akashi H."/>
            <person name="Anderson W.W."/>
            <person name="Aquadro C.F."/>
            <person name="Ardell D.H."/>
            <person name="Arguello R."/>
            <person name="Artieri C.G."/>
            <person name="Barbash D.A."/>
            <person name="Barker D."/>
            <person name="Barsanti P."/>
            <person name="Batterham P."/>
            <person name="Batzoglou S."/>
            <person name="Begun D."/>
            <person name="Bhutkar A."/>
            <person name="Blanco E."/>
            <person name="Bosak S.A."/>
            <person name="Bradley R.K."/>
            <person name="Brand A.D."/>
            <person name="Brent M.R."/>
            <person name="Brooks A.N."/>
            <person name="Brown R.H."/>
            <person name="Butlin R.K."/>
            <person name="Caggese C."/>
            <person name="Calvi B.R."/>
            <person name="Bernardo de Carvalho A."/>
            <person name="Caspi A."/>
            <person name="Castrezana S."/>
            <person name="Celniker S.E."/>
            <person name="Chang J.L."/>
            <person name="Chapple C."/>
            <person name="Chatterji S."/>
            <person name="Chinwalla A."/>
            <person name="Civetta A."/>
            <person name="Clifton S.W."/>
            <person name="Comeron J.M."/>
            <person name="Costello J.C."/>
            <person name="Coyne J.A."/>
            <person name="Daub J."/>
            <person name="David R.G."/>
            <person name="Delcher A.L."/>
            <person name="Delehaunty K."/>
            <person name="Do C.B."/>
            <person name="Ebling H."/>
            <person name="Edwards K."/>
            <person name="Eickbush T."/>
            <person name="Evans J.D."/>
            <person name="Filipski A."/>
            <person name="Findeiss S."/>
            <person name="Freyhult E."/>
            <person name="Fulton L."/>
            <person name="Fulton R."/>
            <person name="Garcia A.C."/>
            <person name="Gardiner A."/>
            <person name="Garfield D.A."/>
            <person name="Garvin B.E."/>
            <person name="Gibson G."/>
            <person name="Gilbert D."/>
            <person name="Gnerre S."/>
            <person name="Godfrey J."/>
            <person name="Good R."/>
            <person name="Gotea V."/>
            <person name="Gravely B."/>
            <person name="Greenberg A.J."/>
            <person name="Griffiths-Jones S."/>
            <person name="Gross S."/>
            <person name="Guigo R."/>
            <person name="Gustafson E.A."/>
            <person name="Haerty W."/>
            <person name="Hahn M.W."/>
            <person name="Halligan D.L."/>
            <person name="Halpern A.L."/>
            <person name="Halter G.M."/>
            <person name="Han M.V."/>
            <person name="Heger A."/>
            <person name="Hillier L."/>
            <person name="Hinrichs A.S."/>
            <person name="Holmes I."/>
            <person name="Hoskins R.A."/>
            <person name="Hubisz M.J."/>
            <person name="Hultmark D."/>
            <person name="Huntley M.A."/>
            <person name="Jaffe D.B."/>
            <person name="Jagadeeshan S."/>
            <person name="Jeck W.R."/>
            <person name="Johnson J."/>
            <person name="Jones C.D."/>
            <person name="Jordan W.C."/>
            <person name="Karpen G.H."/>
            <person name="Kataoka E."/>
            <person name="Keightley P.D."/>
            <person name="Kheradpour P."/>
            <person name="Kirkness E.F."/>
            <person name="Koerich L.B."/>
            <person name="Kristiansen K."/>
            <person name="Kudrna D."/>
            <person name="Kulathinal R.J."/>
            <person name="Kumar S."/>
            <person name="Kwok R."/>
            <person name="Lander E."/>
            <person name="Langley C.H."/>
            <person name="Lapoint R."/>
            <person name="Lazzaro B.P."/>
            <person name="Lee S.J."/>
            <person name="Levesque L."/>
            <person name="Li R."/>
            <person name="Lin C.F."/>
            <person name="Lin M.F."/>
            <person name="Lindblad-Toh K."/>
            <person name="Llopart A."/>
            <person name="Long M."/>
            <person name="Low L."/>
            <person name="Lozovsky E."/>
            <person name="Lu J."/>
            <person name="Luo M."/>
            <person name="Machado C.A."/>
            <person name="Makalowski W."/>
            <person name="Marzo M."/>
            <person name="Matsuda M."/>
            <person name="Matzkin L."/>
            <person name="McAllister B."/>
            <person name="McBride C.S."/>
            <person name="McKernan B."/>
            <person name="McKernan K."/>
            <person name="Mendez-Lago M."/>
            <person name="Minx P."/>
            <person name="Mollenhauer M.U."/>
            <person name="Montooth K."/>
            <person name="Mount S.M."/>
            <person name="Mu X."/>
            <person name="Myers E."/>
            <person name="Negre B."/>
            <person name="Newfeld S."/>
            <person name="Nielsen R."/>
            <person name="Noor M.A."/>
            <person name="O'Grady P."/>
            <person name="Pachter L."/>
            <person name="Papaceit M."/>
            <person name="Parisi M.J."/>
            <person name="Parisi M."/>
            <person name="Parts L."/>
            <person name="Pedersen J.S."/>
            <person name="Pesole G."/>
            <person name="Phillippy A.M."/>
            <person name="Ponting C.P."/>
            <person name="Pop M."/>
            <person name="Porcelli D."/>
            <person name="Powell J.R."/>
            <person name="Prohaska S."/>
            <person name="Pruitt K."/>
            <person name="Puig M."/>
            <person name="Quesneville H."/>
            <person name="Ram K.R."/>
            <person name="Rand D."/>
            <person name="Rasmussen M.D."/>
            <person name="Reed L.K."/>
            <person name="Reenan R."/>
            <person name="Reily A."/>
            <person name="Remington K.A."/>
            <person name="Rieger T.T."/>
            <person name="Ritchie M.G."/>
            <person name="Robin C."/>
            <person name="Rogers Y.H."/>
            <person name="Rohde C."/>
            <person name="Rozas J."/>
            <person name="Rubenfield M.J."/>
            <person name="Ruiz A."/>
            <person name="Russo S."/>
            <person name="Salzberg S.L."/>
            <person name="Sanchez-Gracia A."/>
            <person name="Saranga D.J."/>
            <person name="Sato H."/>
            <person name="Schaeffer S.W."/>
            <person name="Schatz M.C."/>
            <person name="Schlenke T."/>
            <person name="Schwartz R."/>
            <person name="Segarra C."/>
            <person name="Singh R.S."/>
            <person name="Sirot L."/>
            <person name="Sirota M."/>
            <person name="Sisneros N.B."/>
            <person name="Smith C.D."/>
            <person name="Smith T.F."/>
            <person name="Spieth J."/>
            <person name="Stage D.E."/>
            <person name="Stark A."/>
            <person name="Stephan W."/>
            <person name="Strausberg R.L."/>
            <person name="Strempel S."/>
            <person name="Sturgill D."/>
            <person name="Sutton G."/>
            <person name="Sutton G.G."/>
            <person name="Tao W."/>
            <person name="Teichmann S."/>
            <person name="Tobari Y.N."/>
            <person name="Tomimura Y."/>
            <person name="Tsolas J.M."/>
            <person name="Valente V.L."/>
            <person name="Venter E."/>
            <person name="Venter J.C."/>
            <person name="Vicario S."/>
            <person name="Vieira F.G."/>
            <person name="Vilella A.J."/>
            <person name="Villasante A."/>
            <person name="Walenz B."/>
            <person name="Wang J."/>
            <person name="Wasserman M."/>
            <person name="Watts T."/>
            <person name="Wilson D."/>
            <person name="Wilson R.K."/>
            <person name="Wing R.A."/>
            <person name="Wolfner M.F."/>
            <person name="Wong A."/>
            <person name="Wong G.K."/>
            <person name="Wu C.I."/>
            <person name="Wu G."/>
            <person name="Yamamoto D."/>
            <person name="Yang H.P."/>
            <person name="Yang S.P."/>
            <person name="Yorke J.A."/>
            <person name="Yoshida K."/>
            <person name="Zdobnov E."/>
            <person name="Zhang P."/>
            <person name="Zhang Y."/>
            <person name="Zimin A.V."/>
            <person name="Baldwin J."/>
            <person name="Abdouelleil A."/>
            <person name="Abdulkadir J."/>
            <person name="Abebe A."/>
            <person name="Abera B."/>
            <person name="Abreu J."/>
            <person name="Acer S.C."/>
            <person name="Aftuck L."/>
            <person name="Alexander A."/>
            <person name="An P."/>
            <person name="Anderson E."/>
            <person name="Anderson S."/>
            <person name="Arachi H."/>
            <person name="Azer M."/>
            <person name="Bachantsang P."/>
            <person name="Barry A."/>
            <person name="Bayul T."/>
            <person name="Berlin A."/>
            <person name="Bessette D."/>
            <person name="Bloom T."/>
            <person name="Blye J."/>
            <person name="Boguslavskiy L."/>
            <person name="Bonnet C."/>
            <person name="Boukhgalter B."/>
            <person name="Bourzgui I."/>
            <person name="Brown A."/>
            <person name="Cahill P."/>
            <person name="Channer S."/>
            <person name="Cheshatsang Y."/>
            <person name="Chuda L."/>
            <person name="Citroen M."/>
            <person name="Collymore A."/>
            <person name="Cooke P."/>
            <person name="Costello M."/>
            <person name="D'Aco K."/>
            <person name="Daza R."/>
            <person name="De Haan G."/>
            <person name="DeGray S."/>
            <person name="DeMaso C."/>
            <person name="Dhargay N."/>
            <person name="Dooley K."/>
            <person name="Dooley E."/>
            <person name="Doricent M."/>
            <person name="Dorje P."/>
            <person name="Dorjee K."/>
            <person name="Dupes A."/>
            <person name="Elong R."/>
            <person name="Falk J."/>
            <person name="Farina A."/>
            <person name="Faro S."/>
            <person name="Ferguson D."/>
            <person name="Fisher S."/>
            <person name="Foley C.D."/>
            <person name="Franke A."/>
            <person name="Friedrich D."/>
            <person name="Gadbois L."/>
            <person name="Gearin G."/>
            <person name="Gearin C.R."/>
            <person name="Giannoukos G."/>
            <person name="Goode T."/>
            <person name="Graham J."/>
            <person name="Grandbois E."/>
            <person name="Grewal S."/>
            <person name="Gyaltsen K."/>
            <person name="Hafez N."/>
            <person name="Hagos B."/>
            <person name="Hall J."/>
            <person name="Henson C."/>
            <person name="Hollinger A."/>
            <person name="Honan T."/>
            <person name="Huard M.D."/>
            <person name="Hughes L."/>
            <person name="Hurhula B."/>
            <person name="Husby M.E."/>
            <person name="Kamat A."/>
            <person name="Kanga B."/>
            <person name="Kashin S."/>
            <person name="Khazanovich D."/>
            <person name="Kisner P."/>
            <person name="Lance K."/>
            <person name="Lara M."/>
            <person name="Lee W."/>
            <person name="Lennon N."/>
            <person name="Letendre F."/>
            <person name="LeVine R."/>
            <person name="Lipovsky A."/>
            <person name="Liu X."/>
            <person name="Liu J."/>
            <person name="Liu S."/>
            <person name="Lokyitsang T."/>
            <person name="Lokyitsang Y."/>
            <person name="Lubonja R."/>
            <person name="Lui A."/>
            <person name="MacDonald P."/>
            <person name="Magnisalis V."/>
            <person name="Maru K."/>
            <person name="Matthews C."/>
            <person name="McCusker W."/>
            <person name="McDonough S."/>
            <person name="Mehta T."/>
            <person name="Meldrim J."/>
            <person name="Meneus L."/>
            <person name="Mihai O."/>
            <person name="Mihalev A."/>
            <person name="Mihova T."/>
            <person name="Mittelman R."/>
            <person name="Mlenga V."/>
            <person name="Montmayeur A."/>
            <person name="Mulrain L."/>
            <person name="Navidi A."/>
            <person name="Naylor J."/>
            <person name="Negash T."/>
            <person name="Nguyen T."/>
            <person name="Nguyen N."/>
            <person name="Nicol R."/>
            <person name="Norbu C."/>
            <person name="Norbu N."/>
            <person name="Novod N."/>
            <person name="O'Neill B."/>
            <person name="Osman S."/>
            <person name="Markiewicz E."/>
            <person name="Oyono O.L."/>
            <person name="Patti C."/>
            <person name="Phunkhang P."/>
            <person name="Pierre F."/>
            <person name="Priest M."/>
            <person name="Raghuraman S."/>
            <person name="Rege F."/>
            <person name="Reyes R."/>
            <person name="Rise C."/>
            <person name="Rogov P."/>
            <person name="Ross K."/>
            <person name="Ryan E."/>
            <person name="Settipalli S."/>
            <person name="Shea T."/>
            <person name="Sherpa N."/>
            <person name="Shi L."/>
            <person name="Shih D."/>
            <person name="Sparrow T."/>
            <person name="Spaulding J."/>
            <person name="Stalker J."/>
            <person name="Stange-Thomann N."/>
            <person name="Stavropoulos S."/>
            <person name="Stone C."/>
            <person name="Strader C."/>
            <person name="Tesfaye S."/>
            <person name="Thomson T."/>
            <person name="Thoulutsang Y."/>
            <person name="Thoulutsang D."/>
            <person name="Topham K."/>
            <person name="Topping I."/>
            <person name="Tsamla T."/>
            <person name="Vassiliev H."/>
            <person name="Vo A."/>
            <person name="Wangchuk T."/>
            <person name="Wangdi T."/>
            <person name="Weiand M."/>
            <person name="Wilkinson J."/>
            <person name="Wilson A."/>
            <person name="Yadav S."/>
            <person name="Young G."/>
            <person name="Yu Q."/>
            <person name="Zembek L."/>
            <person name="Zhong D."/>
            <person name="Zimmer A."/>
            <person name="Zwirko Z."/>
            <person name="Jaffe D.B."/>
            <person name="Alvarez P."/>
            <person name="Brockman W."/>
            <person name="Butler J."/>
            <person name="Chin C."/>
            <person name="Gnerre S."/>
            <person name="Grabherr M."/>
            <person name="Kleber M."/>
            <person name="Mauceli E."/>
            <person name="MacCallum I."/>
        </authorList>
    </citation>
    <scope>NUCLEOTIDE SEQUENCE [LARGE SCALE GENOMIC DNA]</scope>
    <source>
        <strain evidence="2">white501</strain>
    </source>
</reference>
<gene>
    <name evidence="1" type="primary">Dsim\GD18655</name>
    <name evidence="1" type="ORF">Dsim_GD18655</name>
</gene>